<evidence type="ECO:0000256" key="2">
    <source>
        <dbReference type="ARBA" id="ARBA00006374"/>
    </source>
</evidence>
<name>A0A0G4IUB7_PLABS</name>
<dbReference type="GO" id="GO:0030688">
    <property type="term" value="C:preribosome, small subunit precursor"/>
    <property type="evidence" value="ECO:0007669"/>
    <property type="project" value="InterPro"/>
</dbReference>
<dbReference type="EMBL" id="OVEO01000001">
    <property type="protein sequence ID" value="SPQ92936.1"/>
    <property type="molecule type" value="Genomic_DNA"/>
</dbReference>
<organism evidence="6 8">
    <name type="scientific">Plasmodiophora brassicae</name>
    <name type="common">Clubroot disease agent</name>
    <dbReference type="NCBI Taxonomy" id="37360"/>
    <lineage>
        <taxon>Eukaryota</taxon>
        <taxon>Sar</taxon>
        <taxon>Rhizaria</taxon>
        <taxon>Endomyxa</taxon>
        <taxon>Phytomyxea</taxon>
        <taxon>Plasmodiophorida</taxon>
        <taxon>Plasmodiophoridae</taxon>
        <taxon>Plasmodiophora</taxon>
    </lineage>
</organism>
<comment type="subcellular location">
    <subcellularLocation>
        <location evidence="1">Nucleus</location>
    </subcellularLocation>
</comment>
<feature type="compositionally biased region" description="Basic and acidic residues" evidence="5">
    <location>
        <begin position="369"/>
        <end position="388"/>
    </location>
</feature>
<keyword evidence="3" id="KW-0698">rRNA processing</keyword>
<dbReference type="GO" id="GO:0006364">
    <property type="term" value="P:rRNA processing"/>
    <property type="evidence" value="ECO:0007669"/>
    <property type="project" value="UniProtKB-KW"/>
</dbReference>
<dbReference type="Pfam" id="PF05997">
    <property type="entry name" value="Nop52"/>
    <property type="match status" value="1"/>
</dbReference>
<feature type="region of interest" description="Disordered" evidence="5">
    <location>
        <begin position="328"/>
        <end position="428"/>
    </location>
</feature>
<reference evidence="7 9" key="2">
    <citation type="submission" date="2018-03" db="EMBL/GenBank/DDBJ databases">
        <authorList>
            <person name="Fogelqvist J."/>
        </authorList>
    </citation>
    <scope>NUCLEOTIDE SEQUENCE [LARGE SCALE GENOMIC DNA]</scope>
</reference>
<dbReference type="GO" id="GO:0005634">
    <property type="term" value="C:nucleus"/>
    <property type="evidence" value="ECO:0007669"/>
    <property type="project" value="UniProtKB-SubCell"/>
</dbReference>
<dbReference type="PANTHER" id="PTHR13026">
    <property type="entry name" value="NNP-1 PROTEIN NOVEL NUCLEAR PROTEIN 1 NOP52"/>
    <property type="match status" value="1"/>
</dbReference>
<reference evidence="6" key="1">
    <citation type="submission" date="2015-02" db="EMBL/GenBank/DDBJ databases">
        <authorList>
            <person name="Chooi Y.-H."/>
        </authorList>
    </citation>
    <scope>NUCLEOTIDE SEQUENCE [LARGE SCALE GENOMIC DNA]</scope>
    <source>
        <strain evidence="6">E3</strain>
    </source>
</reference>
<comment type="similarity">
    <text evidence="2">Belongs to the RRP1 family.</text>
</comment>
<dbReference type="OMA" id="CASAHVT"/>
<dbReference type="Proteomes" id="UP000039324">
    <property type="component" value="Unassembled WGS sequence"/>
</dbReference>
<evidence type="ECO:0000256" key="1">
    <source>
        <dbReference type="ARBA" id="ARBA00004123"/>
    </source>
</evidence>
<gene>
    <name evidence="6" type="ORF">PBRA_006979</name>
    <name evidence="7" type="ORF">PLBR_LOCUS151</name>
</gene>
<dbReference type="PANTHER" id="PTHR13026:SF0">
    <property type="entry name" value="RIBOSOMAL RNA PROCESSING 1B"/>
    <property type="match status" value="1"/>
</dbReference>
<keyword evidence="7" id="KW-0496">Mitochondrion</keyword>
<evidence type="ECO:0000256" key="3">
    <source>
        <dbReference type="ARBA" id="ARBA00022552"/>
    </source>
</evidence>
<dbReference type="Proteomes" id="UP000290189">
    <property type="component" value="Unassembled WGS sequence"/>
</dbReference>
<protein>
    <submittedName>
        <fullName evidence="6">Uncharacterized protein</fullName>
    </submittedName>
</protein>
<dbReference type="STRING" id="37360.A0A0G4IUB7"/>
<sequence length="467" mass="51747">MTIVDDEKLGIVRKLAHTDKAVRDEAVQGVVRWLERRSNVTSVDLLKLWKALYYCMWMSDKPRVQSDLADNMAGIIRTIPSDRVVPYVTAFLETMLREWHGTDKLRLDKFYTLVRRSMRSIYYVAFRPDFADRSSDLIDTVSRLILANTDAKSRGLTLHVADVLVDELNGALDETGPGEDAYHYEVVWRVLQSSLSVLTTTAVDRVQQKRLHDRVFMRILDDAETIASSNDDDDVTVSNLTTLILMNAADLSNRFFDAAADPASAERNRKALYSLRTRFQTLQQLVERALEESDDENGHGGGDGEPCPSALGLPAGVHSVQNVVEDEHAQDGNAQTGPPDVDPPVQSAELKTPSRRRRRRSSLASTPNEDGRDAKRQTVEMDGDRASECVDASASGDAPVAQPVIAADQAQAEKEEERPATKSVSFSATKSIRKFNKATPIKIKTPARELIAKKSPGSALKTGSRLK</sequence>
<dbReference type="InterPro" id="IPR010301">
    <property type="entry name" value="RRP1"/>
</dbReference>
<feature type="region of interest" description="Disordered" evidence="5">
    <location>
        <begin position="290"/>
        <end position="314"/>
    </location>
</feature>
<proteinExistence type="inferred from homology"/>
<evidence type="ECO:0000313" key="6">
    <source>
        <dbReference type="EMBL" id="CEO98865.1"/>
    </source>
</evidence>
<dbReference type="AlphaFoldDB" id="A0A0G4IUB7"/>
<feature type="compositionally biased region" description="Basic and acidic residues" evidence="5">
    <location>
        <begin position="411"/>
        <end position="420"/>
    </location>
</feature>
<keyword evidence="4" id="KW-0539">Nucleus</keyword>
<evidence type="ECO:0000256" key="4">
    <source>
        <dbReference type="ARBA" id="ARBA00023242"/>
    </source>
</evidence>
<geneLocation type="mitochondrion" evidence="7"/>
<evidence type="ECO:0000313" key="9">
    <source>
        <dbReference type="Proteomes" id="UP000290189"/>
    </source>
</evidence>
<dbReference type="OrthoDB" id="2019504at2759"/>
<keyword evidence="8" id="KW-1185">Reference proteome</keyword>
<accession>A0A0G4IUB7</accession>
<evidence type="ECO:0000256" key="5">
    <source>
        <dbReference type="SAM" id="MobiDB-lite"/>
    </source>
</evidence>
<dbReference type="EMBL" id="CDSF01000088">
    <property type="protein sequence ID" value="CEO98865.1"/>
    <property type="molecule type" value="Genomic_DNA"/>
</dbReference>
<evidence type="ECO:0000313" key="7">
    <source>
        <dbReference type="EMBL" id="SPQ92936.1"/>
    </source>
</evidence>
<evidence type="ECO:0000313" key="8">
    <source>
        <dbReference type="Proteomes" id="UP000039324"/>
    </source>
</evidence>